<feature type="binding site" evidence="8">
    <location>
        <position position="129"/>
    </location>
    <ligand>
        <name>Zn(2+)</name>
        <dbReference type="ChEBI" id="CHEBI:29105"/>
        <note>structural</note>
    </ligand>
</feature>
<dbReference type="Proteomes" id="UP000515909">
    <property type="component" value="Chromosome"/>
</dbReference>
<dbReference type="NCBIfam" id="NF001381">
    <property type="entry name" value="PRK00279.1-3"/>
    <property type="match status" value="1"/>
</dbReference>
<keyword evidence="5 8" id="KW-0418">Kinase</keyword>
<dbReference type="NCBIfam" id="TIGR01351">
    <property type="entry name" value="adk"/>
    <property type="match status" value="1"/>
</dbReference>
<evidence type="ECO:0000259" key="11">
    <source>
        <dbReference type="Pfam" id="PF05191"/>
    </source>
</evidence>
<dbReference type="Gene3D" id="3.40.50.300">
    <property type="entry name" value="P-loop containing nucleotide triphosphate hydrolases"/>
    <property type="match status" value="1"/>
</dbReference>
<evidence type="ECO:0000256" key="2">
    <source>
        <dbReference type="ARBA" id="ARBA00022723"/>
    </source>
</evidence>
<keyword evidence="7 8" id="KW-0067">ATP-binding</keyword>
<feature type="region of interest" description="NMP" evidence="8">
    <location>
        <begin position="30"/>
        <end position="59"/>
    </location>
</feature>
<comment type="catalytic activity">
    <reaction evidence="8 10">
        <text>AMP + ATP = 2 ADP</text>
        <dbReference type="Rhea" id="RHEA:12973"/>
        <dbReference type="ChEBI" id="CHEBI:30616"/>
        <dbReference type="ChEBI" id="CHEBI:456215"/>
        <dbReference type="ChEBI" id="CHEBI:456216"/>
        <dbReference type="EC" id="2.7.4.3"/>
    </reaction>
</comment>
<dbReference type="OrthoDB" id="9805030at2"/>
<dbReference type="GO" id="GO:0004017">
    <property type="term" value="F:AMP kinase activity"/>
    <property type="evidence" value="ECO:0007669"/>
    <property type="project" value="UniProtKB-UniRule"/>
</dbReference>
<dbReference type="FunFam" id="3.40.50.300:FF:000106">
    <property type="entry name" value="Adenylate kinase mitochondrial"/>
    <property type="match status" value="1"/>
</dbReference>
<sequence length="210" mass="22899">MNFIFLGAPGAGKGTQAEVLSREKGIPTISTGNIIRSALKSGTEMGLRAKAYTESGKLVPDEIVIGIIRERLAEPDCKNGFILDGFPRTIPQAEALDNMGIVIDRVIDIEVSEQTILARLSGRRVCENCGASYHVVNKKPKVEGVCDLCGGTLVQRKDDQPETIQARLKVYHEQTEPLKAYYEKQGKLRVVQGCDIVSDTTRAVLDAIEA</sequence>
<dbReference type="Pfam" id="PF00406">
    <property type="entry name" value="ADK"/>
    <property type="match status" value="1"/>
</dbReference>
<keyword evidence="1 8" id="KW-0808">Transferase</keyword>
<comment type="subcellular location">
    <subcellularLocation>
        <location evidence="8 10">Cytoplasm</location>
    </subcellularLocation>
</comment>
<evidence type="ECO:0000313" key="14">
    <source>
        <dbReference type="Proteomes" id="UP000469440"/>
    </source>
</evidence>
<feature type="binding site" evidence="8">
    <location>
        <begin position="10"/>
        <end position="15"/>
    </location>
    <ligand>
        <name>ATP</name>
        <dbReference type="ChEBI" id="CHEBI:30616"/>
    </ligand>
</feature>
<evidence type="ECO:0000256" key="1">
    <source>
        <dbReference type="ARBA" id="ARBA00022679"/>
    </source>
</evidence>
<comment type="similarity">
    <text evidence="8 9">Belongs to the adenylate kinase family.</text>
</comment>
<dbReference type="AlphaFoldDB" id="A0A6N8I390"/>
<evidence type="ECO:0000256" key="8">
    <source>
        <dbReference type="HAMAP-Rule" id="MF_00235"/>
    </source>
</evidence>
<dbReference type="NCBIfam" id="NF001380">
    <property type="entry name" value="PRK00279.1-2"/>
    <property type="match status" value="1"/>
</dbReference>
<accession>A0A7G8T6D9</accession>
<keyword evidence="14" id="KW-1185">Reference proteome</keyword>
<keyword evidence="3 8" id="KW-0545">Nucleotide biosynthesis</keyword>
<keyword evidence="4 8" id="KW-0547">Nucleotide-binding</keyword>
<dbReference type="EC" id="2.7.4.3" evidence="8 10"/>
<keyword evidence="8" id="KW-0963">Cytoplasm</keyword>
<dbReference type="GO" id="GO:0008270">
    <property type="term" value="F:zinc ion binding"/>
    <property type="evidence" value="ECO:0007669"/>
    <property type="project" value="UniProtKB-UniRule"/>
</dbReference>
<comment type="function">
    <text evidence="8">Catalyzes the reversible transfer of the terminal phosphate group between ATP and AMP. Plays an important role in cellular energy homeostasis and in adenine nucleotide metabolism.</text>
</comment>
<evidence type="ECO:0000256" key="10">
    <source>
        <dbReference type="RuleBase" id="RU003331"/>
    </source>
</evidence>
<dbReference type="Pfam" id="PF05191">
    <property type="entry name" value="ADK_lid"/>
    <property type="match status" value="1"/>
</dbReference>
<evidence type="ECO:0000256" key="3">
    <source>
        <dbReference type="ARBA" id="ARBA00022727"/>
    </source>
</evidence>
<feature type="binding site" evidence="8">
    <location>
        <position position="195"/>
    </location>
    <ligand>
        <name>ATP</name>
        <dbReference type="ChEBI" id="CHEBI:30616"/>
    </ligand>
</feature>
<reference evidence="12 14" key="1">
    <citation type="submission" date="2019-09" db="EMBL/GenBank/DDBJ databases">
        <title>Genome sequence of Clostridium sp. EA1.</title>
        <authorList>
            <person name="Poehlein A."/>
            <person name="Bengelsdorf F.R."/>
            <person name="Daniel R."/>
        </authorList>
    </citation>
    <scope>NUCLEOTIDE SEQUENCE [LARGE SCALE GENOMIC DNA]</scope>
    <source>
        <strain evidence="12 14">EA1</strain>
    </source>
</reference>
<name>A0A6N8I390_9FIRM</name>
<protein>
    <recommendedName>
        <fullName evidence="8 10">Adenylate kinase</fullName>
        <shortName evidence="8">AK</shortName>
        <ecNumber evidence="8 10">2.7.4.3</ecNumber>
    </recommendedName>
    <alternativeName>
        <fullName evidence="8">ATP-AMP transphosphorylase</fullName>
    </alternativeName>
    <alternativeName>
        <fullName evidence="8">ATP:AMP phosphotransferase</fullName>
    </alternativeName>
    <alternativeName>
        <fullName evidence="8">Adenylate monophosphate kinase</fullName>
    </alternativeName>
</protein>
<evidence type="ECO:0000256" key="4">
    <source>
        <dbReference type="ARBA" id="ARBA00022741"/>
    </source>
</evidence>
<feature type="domain" description="Adenylate kinase active site lid" evidence="11">
    <location>
        <begin position="123"/>
        <end position="158"/>
    </location>
</feature>
<dbReference type="PANTHER" id="PTHR23359">
    <property type="entry name" value="NUCLEOTIDE KINASE"/>
    <property type="match status" value="1"/>
</dbReference>
<dbReference type="EMBL" id="CP060286">
    <property type="protein sequence ID" value="QNK39180.1"/>
    <property type="molecule type" value="Genomic_DNA"/>
</dbReference>
<dbReference type="SUPFAM" id="SSF52540">
    <property type="entry name" value="P-loop containing nucleoside triphosphate hydrolases"/>
    <property type="match status" value="1"/>
</dbReference>
<evidence type="ECO:0000256" key="5">
    <source>
        <dbReference type="ARBA" id="ARBA00022777"/>
    </source>
</evidence>
<evidence type="ECO:0000256" key="7">
    <source>
        <dbReference type="ARBA" id="ARBA00022840"/>
    </source>
</evidence>
<dbReference type="GO" id="GO:0005524">
    <property type="term" value="F:ATP binding"/>
    <property type="evidence" value="ECO:0007669"/>
    <property type="project" value="UniProtKB-UniRule"/>
</dbReference>
<feature type="binding site" evidence="8">
    <location>
        <position position="31"/>
    </location>
    <ligand>
        <name>AMP</name>
        <dbReference type="ChEBI" id="CHEBI:456215"/>
    </ligand>
</feature>
<comment type="subunit">
    <text evidence="8 10">Monomer.</text>
</comment>
<evidence type="ECO:0000313" key="13">
    <source>
        <dbReference type="EMBL" id="QNK39180.1"/>
    </source>
</evidence>
<evidence type="ECO:0000313" key="15">
    <source>
        <dbReference type="Proteomes" id="UP000515909"/>
    </source>
</evidence>
<feature type="binding site" evidence="8">
    <location>
        <position position="126"/>
    </location>
    <ligand>
        <name>Zn(2+)</name>
        <dbReference type="ChEBI" id="CHEBI:29105"/>
        <note>structural</note>
    </ligand>
</feature>
<dbReference type="NCBIfam" id="NF011100">
    <property type="entry name" value="PRK14527.1"/>
    <property type="match status" value="1"/>
</dbReference>
<dbReference type="InterPro" id="IPR000850">
    <property type="entry name" value="Adenylat/UMP-CMP_kin"/>
</dbReference>
<dbReference type="InterPro" id="IPR006259">
    <property type="entry name" value="Adenyl_kin_sub"/>
</dbReference>
<dbReference type="InterPro" id="IPR033690">
    <property type="entry name" value="Adenylat_kinase_CS"/>
</dbReference>
<dbReference type="InterPro" id="IPR007862">
    <property type="entry name" value="Adenylate_kinase_lid-dom"/>
</dbReference>
<proteinExistence type="inferred from homology"/>
<feature type="binding site" evidence="8">
    <location>
        <begin position="132"/>
        <end position="133"/>
    </location>
    <ligand>
        <name>ATP</name>
        <dbReference type="ChEBI" id="CHEBI:30616"/>
    </ligand>
</feature>
<organism evidence="12 14">
    <name type="scientific">Caproicibacter fermentans</name>
    <dbReference type="NCBI Taxonomy" id="2576756"/>
    <lineage>
        <taxon>Bacteria</taxon>
        <taxon>Bacillati</taxon>
        <taxon>Bacillota</taxon>
        <taxon>Clostridia</taxon>
        <taxon>Eubacteriales</taxon>
        <taxon>Acutalibacteraceae</taxon>
        <taxon>Caproicibacter</taxon>
    </lineage>
</organism>
<feature type="binding site" evidence="8">
    <location>
        <position position="156"/>
    </location>
    <ligand>
        <name>AMP</name>
        <dbReference type="ChEBI" id="CHEBI:456215"/>
    </ligand>
</feature>
<dbReference type="GO" id="GO:0044209">
    <property type="term" value="P:AMP salvage"/>
    <property type="evidence" value="ECO:0007669"/>
    <property type="project" value="UniProtKB-UniRule"/>
</dbReference>
<dbReference type="HAMAP" id="MF_00235">
    <property type="entry name" value="Adenylate_kinase_Adk"/>
    <property type="match status" value="1"/>
</dbReference>
<feature type="region of interest" description="LID" evidence="8">
    <location>
        <begin position="122"/>
        <end position="159"/>
    </location>
</feature>
<feature type="binding site" evidence="8">
    <location>
        <begin position="57"/>
        <end position="59"/>
    </location>
    <ligand>
        <name>AMP</name>
        <dbReference type="ChEBI" id="CHEBI:456215"/>
    </ligand>
</feature>
<feature type="binding site" evidence="8">
    <location>
        <position position="167"/>
    </location>
    <ligand>
        <name>AMP</name>
        <dbReference type="ChEBI" id="CHEBI:456215"/>
    </ligand>
</feature>
<dbReference type="RefSeq" id="WP_156991269.1">
    <property type="nucleotide sequence ID" value="NZ_CP060286.1"/>
</dbReference>
<feature type="binding site" evidence="8">
    <location>
        <begin position="85"/>
        <end position="88"/>
    </location>
    <ligand>
        <name>AMP</name>
        <dbReference type="ChEBI" id="CHEBI:456215"/>
    </ligand>
</feature>
<dbReference type="PRINTS" id="PR00094">
    <property type="entry name" value="ADENYLTKNASE"/>
</dbReference>
<dbReference type="CDD" id="cd01428">
    <property type="entry name" value="ADK"/>
    <property type="match status" value="1"/>
</dbReference>
<feature type="binding site" evidence="8">
    <location>
        <position position="92"/>
    </location>
    <ligand>
        <name>AMP</name>
        <dbReference type="ChEBI" id="CHEBI:456215"/>
    </ligand>
</feature>
<gene>
    <name evidence="8 12" type="primary">adk</name>
    <name evidence="12" type="ORF">CAFE_33570</name>
    <name evidence="13" type="ORF">HCR03_10345</name>
</gene>
<keyword evidence="6 8" id="KW-0862">Zinc</keyword>
<feature type="binding site" evidence="8">
    <location>
        <position position="149"/>
    </location>
    <ligand>
        <name>Zn(2+)</name>
        <dbReference type="ChEBI" id="CHEBI:29105"/>
        <note>structural</note>
    </ligand>
</feature>
<dbReference type="KEGG" id="cfem:HCR03_10345"/>
<dbReference type="GO" id="GO:0005737">
    <property type="term" value="C:cytoplasm"/>
    <property type="evidence" value="ECO:0007669"/>
    <property type="project" value="UniProtKB-SubCell"/>
</dbReference>
<dbReference type="PROSITE" id="PS00113">
    <property type="entry name" value="ADENYLATE_KINASE"/>
    <property type="match status" value="1"/>
</dbReference>
<dbReference type="UniPathway" id="UPA00588">
    <property type="reaction ID" value="UER00649"/>
</dbReference>
<feature type="binding site" evidence="8">
    <location>
        <position position="123"/>
    </location>
    <ligand>
        <name>ATP</name>
        <dbReference type="ChEBI" id="CHEBI:30616"/>
    </ligand>
</feature>
<dbReference type="Proteomes" id="UP000469440">
    <property type="component" value="Unassembled WGS sequence"/>
</dbReference>
<comment type="pathway">
    <text evidence="8">Purine metabolism; AMP biosynthesis via salvage pathway; AMP from ADP: step 1/1.</text>
</comment>
<evidence type="ECO:0000313" key="12">
    <source>
        <dbReference type="EMBL" id="MVB12616.1"/>
    </source>
</evidence>
<feature type="binding site" evidence="8">
    <location>
        <position position="36"/>
    </location>
    <ligand>
        <name>AMP</name>
        <dbReference type="ChEBI" id="CHEBI:456215"/>
    </ligand>
</feature>
<dbReference type="EMBL" id="VWXL01000100">
    <property type="protein sequence ID" value="MVB12616.1"/>
    <property type="molecule type" value="Genomic_DNA"/>
</dbReference>
<comment type="domain">
    <text evidence="8">Consists of three domains, a large central CORE domain and two small peripheral domains, NMPbind and LID, which undergo movements during catalysis. The LID domain closes over the site of phosphoryl transfer upon ATP binding. Assembling and dissambling the active center during each catalytic cycle provides an effective means to prevent ATP hydrolysis. Some bacteria have evolved a zinc-coordinating structure that stabilizes the LID domain.</text>
</comment>
<keyword evidence="2 8" id="KW-0479">Metal-binding</keyword>
<accession>A0A6N8I390</accession>
<evidence type="ECO:0000256" key="9">
    <source>
        <dbReference type="RuleBase" id="RU003330"/>
    </source>
</evidence>
<feature type="binding site" evidence="8">
    <location>
        <position position="146"/>
    </location>
    <ligand>
        <name>Zn(2+)</name>
        <dbReference type="ChEBI" id="CHEBI:29105"/>
        <note>structural</note>
    </ligand>
</feature>
<evidence type="ECO:0000256" key="6">
    <source>
        <dbReference type="ARBA" id="ARBA00022833"/>
    </source>
</evidence>
<reference evidence="13 15" key="2">
    <citation type="submission" date="2020-08" db="EMBL/GenBank/DDBJ databases">
        <title>The isolate Caproiciproducens sp. 7D4C2 produces n-caproate at mildly acidic conditions from hexoses: genome and rBOX comparison with related strains and chain-elongating bacteria.</title>
        <authorList>
            <person name="Esquivel-Elizondo S."/>
            <person name="Bagci C."/>
            <person name="Temovska M."/>
            <person name="Jeon B.S."/>
            <person name="Bessarab I."/>
            <person name="Williams R.B.H."/>
            <person name="Huson D.H."/>
            <person name="Angenent L.T."/>
        </authorList>
    </citation>
    <scope>NUCLEOTIDE SEQUENCE [LARGE SCALE GENOMIC DNA]</scope>
    <source>
        <strain evidence="13 15">7D4C2</strain>
    </source>
</reference>
<dbReference type="InterPro" id="IPR027417">
    <property type="entry name" value="P-loop_NTPase"/>
</dbReference>